<evidence type="ECO:0000313" key="1">
    <source>
        <dbReference type="EMBL" id="MQT13679.1"/>
    </source>
</evidence>
<gene>
    <name evidence="1" type="ORF">F0357_13715</name>
</gene>
<organism evidence="1 2">
    <name type="scientific">Segnochrobactrum spirostomi</name>
    <dbReference type="NCBI Taxonomy" id="2608987"/>
    <lineage>
        <taxon>Bacteria</taxon>
        <taxon>Pseudomonadati</taxon>
        <taxon>Pseudomonadota</taxon>
        <taxon>Alphaproteobacteria</taxon>
        <taxon>Hyphomicrobiales</taxon>
        <taxon>Segnochrobactraceae</taxon>
        <taxon>Segnochrobactrum</taxon>
    </lineage>
</organism>
<dbReference type="RefSeq" id="WP_153482746.1">
    <property type="nucleotide sequence ID" value="NZ_VWNA01000001.1"/>
</dbReference>
<proteinExistence type="predicted"/>
<evidence type="ECO:0000313" key="2">
    <source>
        <dbReference type="Proteomes" id="UP000332515"/>
    </source>
</evidence>
<dbReference type="Proteomes" id="UP000332515">
    <property type="component" value="Unassembled WGS sequence"/>
</dbReference>
<sequence length="155" mass="17679">MARRAHDDRQGDLLAWEPPEVVERFEPTRVRAATWRDRIARTVAATLEDCALSRDEIASRMSTWLGEGEEVSRAMLDNYASQAKSEHTISFLRALALIEVTGDTRLLQLAAEPFGKAVIEERYLGAIEAEMVAERMEDLEQRLKIARRRWKGPRG</sequence>
<comment type="caution">
    <text evidence="1">The sequence shown here is derived from an EMBL/GenBank/DDBJ whole genome shotgun (WGS) entry which is preliminary data.</text>
</comment>
<name>A0A6A7Y864_9HYPH</name>
<dbReference type="AlphaFoldDB" id="A0A6A7Y864"/>
<keyword evidence="2" id="KW-1185">Reference proteome</keyword>
<dbReference type="EMBL" id="VWNA01000001">
    <property type="protein sequence ID" value="MQT13679.1"/>
    <property type="molecule type" value="Genomic_DNA"/>
</dbReference>
<protein>
    <submittedName>
        <fullName evidence="1">DNA transposition protein</fullName>
    </submittedName>
</protein>
<accession>A0A6A7Y864</accession>
<reference evidence="1 2" key="1">
    <citation type="submission" date="2019-09" db="EMBL/GenBank/DDBJ databases">
        <title>Segnochrobactrum spirostomi gen. nov., sp. nov., isolated from the ciliate Spirostomum cf. yagiui and description of a novel family, Segnochrobactraceae fam. nov. within the order Rhizobiales of the class Alphaproteobacteria.</title>
        <authorList>
            <person name="Akter S."/>
            <person name="Shazib S.U.A."/>
            <person name="Shin M.K."/>
        </authorList>
    </citation>
    <scope>NUCLEOTIDE SEQUENCE [LARGE SCALE GENOMIC DNA]</scope>
    <source>
        <strain evidence="1 2">Sp-1</strain>
    </source>
</reference>